<feature type="transmembrane region" description="Helical" evidence="2">
    <location>
        <begin position="328"/>
        <end position="349"/>
    </location>
</feature>
<sequence>MKKWPLFVGLFLFFITTIPHVYADNFPPSLDKYVNDAKRLADTSAISSAAQSLNNYRFDTKHNGFVAADEDEALAIASRLDQYETALRDFESRPVVIKGENHTIVAYAPPNPATFNQSMVRPTGGVYDMSAPSEGSSTNSGGVFNDIIEKDTKNEKNGPNKFTEMIIGFFGSIPIKLEQLLMLKDLVTLVFGDEHTSTEPLPSVLLGIIVLVFQTLRPITIAVSAIAIAWSGIKIMQAREKSSPSELNMALEGLYKTLGVSIVFTLLPEILRVLNLFVVSLTHVLASMITWITGYDPKTTNFHTILFGGPLTDWSTGEHVLNLATRGFAYLIVLFAIFFFDLIFTYIYTMRFIKIVSMLIMLPFRIVMFLVFPEKIQDLLDYIGEFLGTLLLPVIHGIGIFAFFIIWHNEKLMHLSPTGELMTIILSLAAFLKFGSEGAKLMGRFASGAGSLSRAGEQFGGQVAQVAGSMAGAATGAIAGGALSLGSKIMSAKTAGITGNIGGGGGIGGGGNIGGGGGGSLGGMDGFGMSPANFAGLDMDQAIPLPTDKDAPLMGKGDRFLHDNGPVPSFKNTSTQASGVTSAQGSTQQTSGVIGAQGSAQMTGRTGTQGSAQTVFKAQTSEQPTPAPHDKIPAQGNHFSETVSKVGTKTMEFAKKLGQKVVPSIVPLAQTMAHSLVISSFTGDVGYTHSLYRDYYYGQERKKLDHLRLQKLQEKQQEAGDKLE</sequence>
<feature type="transmembrane region" description="Helical" evidence="2">
    <location>
        <begin position="204"/>
        <end position="228"/>
    </location>
</feature>
<comment type="caution">
    <text evidence="3">The sequence shown here is derived from an EMBL/GenBank/DDBJ whole genome shotgun (WGS) entry which is preliminary data.</text>
</comment>
<dbReference type="Proteomes" id="UP000244338">
    <property type="component" value="Unassembled WGS sequence"/>
</dbReference>
<feature type="compositionally biased region" description="Polar residues" evidence="1">
    <location>
        <begin position="570"/>
        <end position="613"/>
    </location>
</feature>
<dbReference type="EMBL" id="PEBX01000036">
    <property type="protein sequence ID" value="PTQ56254.1"/>
    <property type="molecule type" value="Genomic_DNA"/>
</dbReference>
<evidence type="ECO:0000313" key="3">
    <source>
        <dbReference type="EMBL" id="PTQ56254.1"/>
    </source>
</evidence>
<name>A0A2R6Y0Q2_9BACL</name>
<proteinExistence type="predicted"/>
<keyword evidence="2" id="KW-0472">Membrane</keyword>
<accession>A0A2R6Y0Q2</accession>
<evidence type="ECO:0000313" key="4">
    <source>
        <dbReference type="Proteomes" id="UP000244338"/>
    </source>
</evidence>
<reference evidence="4" key="1">
    <citation type="journal article" date="2018" name="Sci. Rep.">
        <title>Lignite coal burning seam in the remote Altai Mountains harbors a hydrogen-driven thermophilic microbial community.</title>
        <authorList>
            <person name="Kadnikov V.V."/>
            <person name="Mardanov A.V."/>
            <person name="Ivasenko D.A."/>
            <person name="Antsiferov D.V."/>
            <person name="Beletsky A.V."/>
            <person name="Karnachuk O.V."/>
            <person name="Ravin N.V."/>
        </authorList>
    </citation>
    <scope>NUCLEOTIDE SEQUENCE [LARGE SCALE GENOMIC DNA]</scope>
</reference>
<evidence type="ECO:0000256" key="2">
    <source>
        <dbReference type="SAM" id="Phobius"/>
    </source>
</evidence>
<dbReference type="AlphaFoldDB" id="A0A2R6Y0Q2"/>
<feature type="transmembrane region" description="Helical" evidence="2">
    <location>
        <begin position="273"/>
        <end position="292"/>
    </location>
</feature>
<feature type="transmembrane region" description="Helical" evidence="2">
    <location>
        <begin position="413"/>
        <end position="434"/>
    </location>
</feature>
<keyword evidence="2" id="KW-1133">Transmembrane helix</keyword>
<feature type="transmembrane region" description="Helical" evidence="2">
    <location>
        <begin position="355"/>
        <end position="372"/>
    </location>
</feature>
<feature type="transmembrane region" description="Helical" evidence="2">
    <location>
        <begin position="384"/>
        <end position="407"/>
    </location>
</feature>
<protein>
    <submittedName>
        <fullName evidence="3">Uncharacterized protein</fullName>
    </submittedName>
</protein>
<evidence type="ECO:0000256" key="1">
    <source>
        <dbReference type="SAM" id="MobiDB-lite"/>
    </source>
</evidence>
<feature type="region of interest" description="Disordered" evidence="1">
    <location>
        <begin position="560"/>
        <end position="613"/>
    </location>
</feature>
<gene>
    <name evidence="3" type="ORF">BSOLF_0531</name>
</gene>
<organism evidence="3 4">
    <name type="scientific">Candidatus Carbonibacillus altaicus</name>
    <dbReference type="NCBI Taxonomy" id="2163959"/>
    <lineage>
        <taxon>Bacteria</taxon>
        <taxon>Bacillati</taxon>
        <taxon>Bacillota</taxon>
        <taxon>Bacilli</taxon>
        <taxon>Bacillales</taxon>
        <taxon>Candidatus Carbonibacillus</taxon>
    </lineage>
</organism>
<keyword evidence="2" id="KW-0812">Transmembrane</keyword>